<name>A0A1D1ZC28_9ARAE</name>
<feature type="compositionally biased region" description="Basic and acidic residues" evidence="1">
    <location>
        <begin position="154"/>
        <end position="166"/>
    </location>
</feature>
<dbReference type="EMBL" id="GDJX01003509">
    <property type="protein sequence ID" value="JAT64427.1"/>
    <property type="molecule type" value="Transcribed_RNA"/>
</dbReference>
<feature type="compositionally biased region" description="Basic and acidic residues" evidence="1">
    <location>
        <begin position="132"/>
        <end position="142"/>
    </location>
</feature>
<reference evidence="2" key="1">
    <citation type="submission" date="2015-07" db="EMBL/GenBank/DDBJ databases">
        <title>Transcriptome Assembly of Anthurium amnicola.</title>
        <authorList>
            <person name="Suzuki J."/>
        </authorList>
    </citation>
    <scope>NUCLEOTIDE SEQUENCE</scope>
</reference>
<accession>A0A1D1ZC28</accession>
<feature type="region of interest" description="Disordered" evidence="1">
    <location>
        <begin position="20"/>
        <end position="187"/>
    </location>
</feature>
<feature type="compositionally biased region" description="Basic and acidic residues" evidence="1">
    <location>
        <begin position="71"/>
        <end position="98"/>
    </location>
</feature>
<feature type="compositionally biased region" description="Basic and acidic residues" evidence="1">
    <location>
        <begin position="52"/>
        <end position="62"/>
    </location>
</feature>
<proteinExistence type="predicted"/>
<gene>
    <name evidence="2" type="primary">CYCT1-3_0</name>
    <name evidence="2" type="ORF">g.130726</name>
</gene>
<organism evidence="2">
    <name type="scientific">Anthurium amnicola</name>
    <dbReference type="NCBI Taxonomy" id="1678845"/>
    <lineage>
        <taxon>Eukaryota</taxon>
        <taxon>Viridiplantae</taxon>
        <taxon>Streptophyta</taxon>
        <taxon>Embryophyta</taxon>
        <taxon>Tracheophyta</taxon>
        <taxon>Spermatophyta</taxon>
        <taxon>Magnoliopsida</taxon>
        <taxon>Liliopsida</taxon>
        <taxon>Araceae</taxon>
        <taxon>Pothoideae</taxon>
        <taxon>Potheae</taxon>
        <taxon>Anthurium</taxon>
    </lineage>
</organism>
<evidence type="ECO:0000256" key="1">
    <source>
        <dbReference type="SAM" id="MobiDB-lite"/>
    </source>
</evidence>
<dbReference type="AlphaFoldDB" id="A0A1D1ZC28"/>
<evidence type="ECO:0000313" key="2">
    <source>
        <dbReference type="EMBL" id="JAT64427.1"/>
    </source>
</evidence>
<feature type="compositionally biased region" description="Basic and acidic residues" evidence="1">
    <location>
        <begin position="173"/>
        <end position="187"/>
    </location>
</feature>
<sequence>PDVIKKIDKDKVKAALEKRKKFRGNAPKNADLTDEDDLIERELENGVELAAEDERMKQESRKSWPKTSSHRQNDWNFEEKEGNGDKRKRATFEEEHARGRVNPRPLDPENGVVLDPNLENAEEGELSSLEHYPLKLDSRSVKATDGGRQLEGIQRSDHNRPTRDSSRNAWPDYMERDLKRHRNESHL</sequence>
<protein>
    <submittedName>
        <fullName evidence="2">Cyclin-T1-3</fullName>
    </submittedName>
</protein>
<feature type="non-terminal residue" evidence="2">
    <location>
        <position position="1"/>
    </location>
</feature>